<dbReference type="RefSeq" id="WP_313985493.1">
    <property type="nucleotide sequence ID" value="NZ_JASJOS010000014.1"/>
</dbReference>
<comment type="caution">
    <text evidence="4">The sequence shown here is derived from an EMBL/GenBank/DDBJ whole genome shotgun (WGS) entry which is preliminary data.</text>
</comment>
<dbReference type="Proteomes" id="UP001241110">
    <property type="component" value="Unassembled WGS sequence"/>
</dbReference>
<reference evidence="4" key="1">
    <citation type="submission" date="2023-05" db="EMBL/GenBank/DDBJ databases">
        <authorList>
            <person name="Zhang X."/>
        </authorList>
    </citation>
    <scope>NUCLEOTIDE SEQUENCE</scope>
    <source>
        <strain evidence="4">YF14B1</strain>
    </source>
</reference>
<evidence type="ECO:0000256" key="2">
    <source>
        <dbReference type="ARBA" id="ARBA00022737"/>
    </source>
</evidence>
<dbReference type="AlphaFoldDB" id="A0AAE3QS47"/>
<dbReference type="PANTHER" id="PTHR48051:SF1">
    <property type="entry name" value="RAS SUPPRESSOR PROTEIN 1"/>
    <property type="match status" value="1"/>
</dbReference>
<feature type="domain" description="Disease resistance R13L4/SHOC-2-like LRR" evidence="3">
    <location>
        <begin position="80"/>
        <end position="208"/>
    </location>
</feature>
<dbReference type="SUPFAM" id="SSF52058">
    <property type="entry name" value="L domain-like"/>
    <property type="match status" value="1"/>
</dbReference>
<keyword evidence="2" id="KW-0677">Repeat</keyword>
<evidence type="ECO:0000256" key="1">
    <source>
        <dbReference type="ARBA" id="ARBA00022614"/>
    </source>
</evidence>
<evidence type="ECO:0000313" key="5">
    <source>
        <dbReference type="Proteomes" id="UP001241110"/>
    </source>
</evidence>
<dbReference type="Pfam" id="PF23598">
    <property type="entry name" value="LRR_14"/>
    <property type="match status" value="1"/>
</dbReference>
<dbReference type="InterPro" id="IPR050216">
    <property type="entry name" value="LRR_domain-containing"/>
</dbReference>
<gene>
    <name evidence="4" type="ORF">QNI16_27810</name>
</gene>
<dbReference type="SMART" id="SM00369">
    <property type="entry name" value="LRR_TYP"/>
    <property type="match status" value="3"/>
</dbReference>
<evidence type="ECO:0000259" key="3">
    <source>
        <dbReference type="Pfam" id="PF23598"/>
    </source>
</evidence>
<evidence type="ECO:0000313" key="4">
    <source>
        <dbReference type="EMBL" id="MDJ1484335.1"/>
    </source>
</evidence>
<dbReference type="Gene3D" id="3.80.10.10">
    <property type="entry name" value="Ribonuclease Inhibitor"/>
    <property type="match status" value="1"/>
</dbReference>
<dbReference type="PANTHER" id="PTHR48051">
    <property type="match status" value="1"/>
</dbReference>
<protein>
    <submittedName>
        <fullName evidence="4">Leucine-rich repeat domain-containing protein</fullName>
    </submittedName>
</protein>
<dbReference type="GO" id="GO:0005737">
    <property type="term" value="C:cytoplasm"/>
    <property type="evidence" value="ECO:0007669"/>
    <property type="project" value="TreeGrafter"/>
</dbReference>
<sequence>MDITLEKENCMRLLQSGQLESIQVGLETAQSLSIDIGEFLADMEILYHWMTTGQERKESTLAEKILRIYSGWEHVHSREVLDMTHTSPYEIDTVPGQIRYLTHLREFIIVGQPITDLPDELAQLTGLQKVDLYNNSLGHVPKVLGSLTQLKELKLGSNALKELPDEIWNLTQLEILNLYLNQLTEVSPQIARLVHLKKLDLTGNPMSAQMVAQIREWLPGCKVRI</sequence>
<dbReference type="EMBL" id="JASJOS010000014">
    <property type="protein sequence ID" value="MDJ1484335.1"/>
    <property type="molecule type" value="Genomic_DNA"/>
</dbReference>
<name>A0AAE3QS47_9BACT</name>
<dbReference type="InterPro" id="IPR003591">
    <property type="entry name" value="Leu-rich_rpt_typical-subtyp"/>
</dbReference>
<accession>A0AAE3QS47</accession>
<dbReference type="InterPro" id="IPR032675">
    <property type="entry name" value="LRR_dom_sf"/>
</dbReference>
<keyword evidence="1" id="KW-0433">Leucine-rich repeat</keyword>
<dbReference type="InterPro" id="IPR055414">
    <property type="entry name" value="LRR_R13L4/SHOC2-like"/>
</dbReference>
<organism evidence="4 5">
    <name type="scientific">Xanthocytophaga flava</name>
    <dbReference type="NCBI Taxonomy" id="3048013"/>
    <lineage>
        <taxon>Bacteria</taxon>
        <taxon>Pseudomonadati</taxon>
        <taxon>Bacteroidota</taxon>
        <taxon>Cytophagia</taxon>
        <taxon>Cytophagales</taxon>
        <taxon>Rhodocytophagaceae</taxon>
        <taxon>Xanthocytophaga</taxon>
    </lineage>
</organism>
<proteinExistence type="predicted"/>